<comment type="caution">
    <text evidence="3">The sequence shown here is derived from an EMBL/GenBank/DDBJ whole genome shotgun (WGS) entry which is preliminary data.</text>
</comment>
<feature type="domain" description="DUF4236" evidence="2">
    <location>
        <begin position="16"/>
        <end position="59"/>
    </location>
</feature>
<keyword evidence="4" id="KW-1185">Reference proteome</keyword>
<dbReference type="InterPro" id="IPR025330">
    <property type="entry name" value="DUF4236"/>
</dbReference>
<name>A0ABV9YIJ7_9PSEU</name>
<evidence type="ECO:0000259" key="2">
    <source>
        <dbReference type="Pfam" id="PF14020"/>
    </source>
</evidence>
<organism evidence="3 4">
    <name type="scientific">Actinomycetospora atypica</name>
    <dbReference type="NCBI Taxonomy" id="1290095"/>
    <lineage>
        <taxon>Bacteria</taxon>
        <taxon>Bacillati</taxon>
        <taxon>Actinomycetota</taxon>
        <taxon>Actinomycetes</taxon>
        <taxon>Pseudonocardiales</taxon>
        <taxon>Pseudonocardiaceae</taxon>
        <taxon>Actinomycetospora</taxon>
    </lineage>
</organism>
<feature type="region of interest" description="Disordered" evidence="1">
    <location>
        <begin position="48"/>
        <end position="69"/>
    </location>
</feature>
<sequence length="69" mass="8075">MGFRLFPRMSPRHHMRRTFRLGPLRLNVGAEGVSWGLGFGRWSWNAKSRRHTVDTPGPGRWESRGRSDR</sequence>
<evidence type="ECO:0000256" key="1">
    <source>
        <dbReference type="SAM" id="MobiDB-lite"/>
    </source>
</evidence>
<evidence type="ECO:0000313" key="3">
    <source>
        <dbReference type="EMBL" id="MFC5061924.1"/>
    </source>
</evidence>
<evidence type="ECO:0000313" key="4">
    <source>
        <dbReference type="Proteomes" id="UP001595947"/>
    </source>
</evidence>
<accession>A0ABV9YIJ7</accession>
<dbReference type="Proteomes" id="UP001595947">
    <property type="component" value="Unassembled WGS sequence"/>
</dbReference>
<dbReference type="EMBL" id="JBHSIV010000005">
    <property type="protein sequence ID" value="MFC5061924.1"/>
    <property type="molecule type" value="Genomic_DNA"/>
</dbReference>
<gene>
    <name evidence="3" type="ORF">ACFPBZ_06885</name>
</gene>
<protein>
    <submittedName>
        <fullName evidence="3">DUF4236 domain-containing protein</fullName>
    </submittedName>
</protein>
<dbReference type="RefSeq" id="WP_378035276.1">
    <property type="nucleotide sequence ID" value="NZ_JBHSIV010000005.1"/>
</dbReference>
<proteinExistence type="predicted"/>
<dbReference type="Pfam" id="PF14020">
    <property type="entry name" value="DUF4236"/>
    <property type="match status" value="1"/>
</dbReference>
<reference evidence="4" key="1">
    <citation type="journal article" date="2019" name="Int. J. Syst. Evol. Microbiol.">
        <title>The Global Catalogue of Microorganisms (GCM) 10K type strain sequencing project: providing services to taxonomists for standard genome sequencing and annotation.</title>
        <authorList>
            <consortium name="The Broad Institute Genomics Platform"/>
            <consortium name="The Broad Institute Genome Sequencing Center for Infectious Disease"/>
            <person name="Wu L."/>
            <person name="Ma J."/>
        </authorList>
    </citation>
    <scope>NUCLEOTIDE SEQUENCE [LARGE SCALE GENOMIC DNA]</scope>
    <source>
        <strain evidence="4">CGMCC 4.7093</strain>
    </source>
</reference>